<proteinExistence type="predicted"/>
<organism evidence="6 7">
    <name type="scientific">Sphingomonas brevis</name>
    <dbReference type="NCBI Taxonomy" id="2908206"/>
    <lineage>
        <taxon>Bacteria</taxon>
        <taxon>Pseudomonadati</taxon>
        <taxon>Pseudomonadota</taxon>
        <taxon>Alphaproteobacteria</taxon>
        <taxon>Sphingomonadales</taxon>
        <taxon>Sphingomonadaceae</taxon>
        <taxon>Sphingomonas</taxon>
    </lineage>
</organism>
<dbReference type="SUPFAM" id="SSF161084">
    <property type="entry name" value="MAPEG domain-like"/>
    <property type="match status" value="1"/>
</dbReference>
<gene>
    <name evidence="6" type="ORF">LZ518_03770</name>
</gene>
<dbReference type="Pfam" id="PF01124">
    <property type="entry name" value="MAPEG"/>
    <property type="match status" value="1"/>
</dbReference>
<reference evidence="6" key="1">
    <citation type="submission" date="2022-05" db="EMBL/GenBank/DDBJ databases">
        <authorList>
            <person name="Jo J.-H."/>
            <person name="Im W.-T."/>
        </authorList>
    </citation>
    <scope>NUCLEOTIDE SEQUENCE</scope>
    <source>
        <strain evidence="6">RB56-2</strain>
    </source>
</reference>
<dbReference type="EMBL" id="JAMGBB010000001">
    <property type="protein sequence ID" value="MCL6740252.1"/>
    <property type="molecule type" value="Genomic_DNA"/>
</dbReference>
<feature type="transmembrane region" description="Helical" evidence="5">
    <location>
        <begin position="75"/>
        <end position="101"/>
    </location>
</feature>
<evidence type="ECO:0000313" key="6">
    <source>
        <dbReference type="EMBL" id="MCL6740252.1"/>
    </source>
</evidence>
<evidence type="ECO:0000256" key="5">
    <source>
        <dbReference type="SAM" id="Phobius"/>
    </source>
</evidence>
<keyword evidence="4 5" id="KW-0472">Membrane</keyword>
<name>A0ABT0S7A5_9SPHN</name>
<dbReference type="InterPro" id="IPR023352">
    <property type="entry name" value="MAPEG-like_dom_sf"/>
</dbReference>
<keyword evidence="3 5" id="KW-1133">Transmembrane helix</keyword>
<dbReference type="Gene3D" id="1.20.120.550">
    <property type="entry name" value="Membrane associated eicosanoid/glutathione metabolism-like domain"/>
    <property type="match status" value="1"/>
</dbReference>
<accession>A0ABT0S7A5</accession>
<evidence type="ECO:0000256" key="3">
    <source>
        <dbReference type="ARBA" id="ARBA00022989"/>
    </source>
</evidence>
<feature type="transmembrane region" description="Helical" evidence="5">
    <location>
        <begin position="121"/>
        <end position="143"/>
    </location>
</feature>
<evidence type="ECO:0000256" key="2">
    <source>
        <dbReference type="ARBA" id="ARBA00022692"/>
    </source>
</evidence>
<evidence type="ECO:0000256" key="1">
    <source>
        <dbReference type="ARBA" id="ARBA00004370"/>
    </source>
</evidence>
<dbReference type="Proteomes" id="UP001165383">
    <property type="component" value="Unassembled WGS sequence"/>
</dbReference>
<keyword evidence="7" id="KW-1185">Reference proteome</keyword>
<dbReference type="RefSeq" id="WP_249914695.1">
    <property type="nucleotide sequence ID" value="NZ_JAMGBB010000001.1"/>
</dbReference>
<feature type="transmembrane region" description="Helical" evidence="5">
    <location>
        <begin position="6"/>
        <end position="26"/>
    </location>
</feature>
<keyword evidence="2 5" id="KW-0812">Transmembrane</keyword>
<evidence type="ECO:0000313" key="7">
    <source>
        <dbReference type="Proteomes" id="UP001165383"/>
    </source>
</evidence>
<dbReference type="InterPro" id="IPR001129">
    <property type="entry name" value="Membr-assoc_MAPEG"/>
</dbReference>
<comment type="caution">
    <text evidence="6">The sequence shown here is derived from an EMBL/GenBank/DDBJ whole genome shotgun (WGS) entry which is preliminary data.</text>
</comment>
<protein>
    <submittedName>
        <fullName evidence="6">MAPEG family protein</fullName>
    </submittedName>
</protein>
<evidence type="ECO:0000256" key="4">
    <source>
        <dbReference type="ARBA" id="ARBA00023136"/>
    </source>
</evidence>
<sequence>MSYSPILVPVVALVAWTFVVMLWMLVARMREFRRLGVTFNNIPAGARGVDMEGKANPSAQWKSHNYNHLMEQPTIFYAIAITLALMNFGGGINYWLAWGYVGLRVIHSLIQCTVNTVRYRLAIFTLASFCLLGLTVHAGARILHDCLGWHLMH</sequence>
<comment type="subcellular location">
    <subcellularLocation>
        <location evidence="1">Membrane</location>
    </subcellularLocation>
</comment>